<dbReference type="AlphaFoldDB" id="A0A1V3X1F0"/>
<dbReference type="Proteomes" id="UP000188532">
    <property type="component" value="Unassembled WGS sequence"/>
</dbReference>
<dbReference type="EMBL" id="MVBN01000005">
    <property type="protein sequence ID" value="OOK73009.1"/>
    <property type="molecule type" value="Genomic_DNA"/>
</dbReference>
<proteinExistence type="predicted"/>
<name>A0A1V3X1F0_MYCKA</name>
<accession>A0A1V3X1F0</accession>
<organism evidence="1 2">
    <name type="scientific">Mycobacterium kansasii</name>
    <dbReference type="NCBI Taxonomy" id="1768"/>
    <lineage>
        <taxon>Bacteria</taxon>
        <taxon>Bacillati</taxon>
        <taxon>Actinomycetota</taxon>
        <taxon>Actinomycetes</taxon>
        <taxon>Mycobacteriales</taxon>
        <taxon>Mycobacteriaceae</taxon>
        <taxon>Mycobacterium</taxon>
    </lineage>
</organism>
<comment type="caution">
    <text evidence="1">The sequence shown here is derived from an EMBL/GenBank/DDBJ whole genome shotgun (WGS) entry which is preliminary data.</text>
</comment>
<evidence type="ECO:0000313" key="1">
    <source>
        <dbReference type="EMBL" id="OOK73009.1"/>
    </source>
</evidence>
<sequence>MWGIGRFLTLLRSTEVNSDQLAQCPAPELATSCRDWRQGDVFRNANTFVFDHNWSPQLVRTTHGAVVVSQPCDASLPHRERIQIAPLVQLADADDAREAASGERTQYVAVPRFGPDFFVDLDGITTVAKTALVSCERVAGVESDDEVRVFAFPVSRRYGRFAFPDEVVKCLHPLREALKAKARKEQSPLGQALASVHSIRVQCEDWRRPPHELTLVIILEADVVPSDLDDIGQPPGDLAAPTEANLKTQINKYATYLAKADRSQVERYFAWHYLAEIWARQCEAAARSKGLTSFVDSVTAELAAIDDFPLSRVLKTESLDLDYLSDSRKPMA</sequence>
<reference evidence="1 2" key="1">
    <citation type="submission" date="2017-02" db="EMBL/GenBank/DDBJ databases">
        <title>Complete genome sequences of Mycobacterium kansasii strains isolated from rhesus macaques.</title>
        <authorList>
            <person name="Panda A."/>
            <person name="Nagaraj S."/>
            <person name="Zhao X."/>
            <person name="Tettelin H."/>
            <person name="Detolla L.J."/>
        </authorList>
    </citation>
    <scope>NUCLEOTIDE SEQUENCE [LARGE SCALE GENOMIC DNA]</scope>
    <source>
        <strain evidence="1 2">11-3469</strain>
    </source>
</reference>
<protein>
    <submittedName>
        <fullName evidence="1">Uncharacterized protein</fullName>
    </submittedName>
</protein>
<gene>
    <name evidence="1" type="ORF">BZL29_5233</name>
</gene>
<evidence type="ECO:0000313" key="2">
    <source>
        <dbReference type="Proteomes" id="UP000188532"/>
    </source>
</evidence>